<proteinExistence type="predicted"/>
<sequence>MRWVQHAAMLYRIKFRFMTLKVTPGRFFVQKKTLNLNPQVIQPLEAFAALLNLLRFSSET</sequence>
<reference evidence="1 2" key="1">
    <citation type="submission" date="2015-07" db="EMBL/GenBank/DDBJ databases">
        <title>Fjat-14205 dsm 2895.</title>
        <authorList>
            <person name="Liu B."/>
            <person name="Wang J."/>
            <person name="Zhu Y."/>
            <person name="Liu G."/>
            <person name="Chen Q."/>
            <person name="Chen Z."/>
            <person name="Lan J."/>
            <person name="Che J."/>
            <person name="Ge C."/>
            <person name="Shi H."/>
            <person name="Pan Z."/>
            <person name="Liu X."/>
        </authorList>
    </citation>
    <scope>NUCLEOTIDE SEQUENCE [LARGE SCALE GENOMIC DNA]</scope>
    <source>
        <strain evidence="1 2">DSM 2895</strain>
    </source>
</reference>
<organism evidence="1 2">
    <name type="scientific">Aneurinibacillus migulanus</name>
    <name type="common">Bacillus migulanus</name>
    <dbReference type="NCBI Taxonomy" id="47500"/>
    <lineage>
        <taxon>Bacteria</taxon>
        <taxon>Bacillati</taxon>
        <taxon>Bacillota</taxon>
        <taxon>Bacilli</taxon>
        <taxon>Bacillales</taxon>
        <taxon>Paenibacillaceae</taxon>
        <taxon>Aneurinibacillus group</taxon>
        <taxon>Aneurinibacillus</taxon>
    </lineage>
</organism>
<accession>A0A0D1UW17</accession>
<dbReference type="EMBL" id="LGUG01000004">
    <property type="protein sequence ID" value="KON94712.1"/>
    <property type="molecule type" value="Genomic_DNA"/>
</dbReference>
<gene>
    <name evidence="1" type="ORF">AF333_03655</name>
</gene>
<dbReference type="AlphaFoldDB" id="A0A0D1UW17"/>
<dbReference type="STRING" id="47500.AF333_03655"/>
<evidence type="ECO:0000313" key="1">
    <source>
        <dbReference type="EMBL" id="KON94712.1"/>
    </source>
</evidence>
<dbReference type="PATRIC" id="fig|47500.8.peg.4024"/>
<keyword evidence="2" id="KW-1185">Reference proteome</keyword>
<name>A0A0D1UW17_ANEMI</name>
<dbReference type="Proteomes" id="UP000037269">
    <property type="component" value="Unassembled WGS sequence"/>
</dbReference>
<evidence type="ECO:0000313" key="2">
    <source>
        <dbReference type="Proteomes" id="UP000037269"/>
    </source>
</evidence>
<comment type="caution">
    <text evidence="1">The sequence shown here is derived from an EMBL/GenBank/DDBJ whole genome shotgun (WGS) entry which is preliminary data.</text>
</comment>
<protein>
    <submittedName>
        <fullName evidence="1">Uncharacterized protein</fullName>
    </submittedName>
</protein>